<gene>
    <name evidence="2" type="ORF">HMPREF9448_01818</name>
</gene>
<dbReference type="HOGENOM" id="CLU_854338_0_0_10"/>
<comment type="caution">
    <text evidence="2">The sequence shown here is derived from an EMBL/GenBank/DDBJ whole genome shotgun (WGS) entry which is preliminary data.</text>
</comment>
<keyword evidence="1" id="KW-0732">Signal</keyword>
<organism evidence="2 3">
    <name type="scientific">Barnesiella intestinihominis YIT 11860</name>
    <dbReference type="NCBI Taxonomy" id="742726"/>
    <lineage>
        <taxon>Bacteria</taxon>
        <taxon>Pseudomonadati</taxon>
        <taxon>Bacteroidota</taxon>
        <taxon>Bacteroidia</taxon>
        <taxon>Bacteroidales</taxon>
        <taxon>Barnesiellaceae</taxon>
        <taxon>Barnesiella</taxon>
    </lineage>
</organism>
<reference evidence="2 3" key="1">
    <citation type="submission" date="2012-08" db="EMBL/GenBank/DDBJ databases">
        <title>The Genome Sequence of Barnesiella intestinihominis YIT 11860.</title>
        <authorList>
            <consortium name="The Broad Institute Genome Sequencing Platform"/>
            <person name="Earl A."/>
            <person name="Ward D."/>
            <person name="Feldgarden M."/>
            <person name="Gevers D."/>
            <person name="Morotomi M."/>
            <person name="Walker B."/>
            <person name="Young S.K."/>
            <person name="Zeng Q."/>
            <person name="Gargeya S."/>
            <person name="Fitzgerald M."/>
            <person name="Haas B."/>
            <person name="Abouelleil A."/>
            <person name="Alvarado L."/>
            <person name="Arachchi H.M."/>
            <person name="Berlin A.M."/>
            <person name="Chapman S.B."/>
            <person name="Goldberg J."/>
            <person name="Griggs A."/>
            <person name="Gujja S."/>
            <person name="Hansen M."/>
            <person name="Howarth C."/>
            <person name="Imamovic A."/>
            <person name="Larimer J."/>
            <person name="McCowen C."/>
            <person name="Montmayeur A."/>
            <person name="Murphy C."/>
            <person name="Neiman D."/>
            <person name="Pearson M."/>
            <person name="Priest M."/>
            <person name="Roberts A."/>
            <person name="Saif S."/>
            <person name="Shea T."/>
            <person name="Sisk P."/>
            <person name="Sykes S."/>
            <person name="Wortman J."/>
            <person name="Nusbaum C."/>
            <person name="Birren B."/>
        </authorList>
    </citation>
    <scope>NUCLEOTIDE SEQUENCE [LARGE SCALE GENOMIC DNA]</scope>
    <source>
        <strain evidence="2 3">YIT 11860</strain>
    </source>
</reference>
<protein>
    <submittedName>
        <fullName evidence="2">Uncharacterized protein</fullName>
    </submittedName>
</protein>
<accession>K0WY34</accession>
<keyword evidence="3" id="KW-1185">Reference proteome</keyword>
<sequence length="325" mass="36879">MKTKAILSSLLVCIVTTLSAQINLNDSTVQVVAYWSKGDSYDYLYDYYKYNIQGKDTISWERTISKINITIIDSTENSYTLQAVYDTPNAIRSGSDSISRELTSRISRTFGNDTVIVETNELGTIKRLVNFDKLRSRYLKAAEMTAEALSAQQDSEAQKDSLFRFLKSTLSKQMGDTTVIVSTALEELSFLLYYHGCKMDFNEEYQIEENFPSLLGGAPCKGMRTFWIDEVDPENGSFRITSDAIVNTDQAIRQFIELIQSNLPEEDRRKPIDSSQIPIIMAQDQNDTYIHADTGWPLVVYYTRTTQVGENKSGQEISLEINIPE</sequence>
<dbReference type="RefSeq" id="WP_008862277.1">
    <property type="nucleotide sequence ID" value="NZ_JH815205.1"/>
</dbReference>
<evidence type="ECO:0000313" key="2">
    <source>
        <dbReference type="EMBL" id="EJZ63171.1"/>
    </source>
</evidence>
<dbReference type="GeneID" id="77849047"/>
<dbReference type="eggNOG" id="ENOG5032TIC">
    <property type="taxonomic scope" value="Bacteria"/>
</dbReference>
<proteinExistence type="predicted"/>
<dbReference type="AlphaFoldDB" id="K0WY34"/>
<feature type="signal peptide" evidence="1">
    <location>
        <begin position="1"/>
        <end position="20"/>
    </location>
</feature>
<name>K0WY34_9BACT</name>
<dbReference type="EMBL" id="ADLE01000014">
    <property type="protein sequence ID" value="EJZ63171.1"/>
    <property type="molecule type" value="Genomic_DNA"/>
</dbReference>
<dbReference type="OrthoDB" id="796401at2"/>
<feature type="chain" id="PRO_5003840457" evidence="1">
    <location>
        <begin position="21"/>
        <end position="325"/>
    </location>
</feature>
<dbReference type="Proteomes" id="UP000006044">
    <property type="component" value="Unassembled WGS sequence"/>
</dbReference>
<evidence type="ECO:0000313" key="3">
    <source>
        <dbReference type="Proteomes" id="UP000006044"/>
    </source>
</evidence>
<evidence type="ECO:0000256" key="1">
    <source>
        <dbReference type="SAM" id="SignalP"/>
    </source>
</evidence>